<protein>
    <submittedName>
        <fullName evidence="2">Uncharacterized protein</fullName>
    </submittedName>
</protein>
<sequence>MQNFLNKVGKTAGAAVNKAGNKANELIEVSKLKAKISTEKQDIETLKQDIGDYCYYLFKDGKIEDETIAGHCERIKICEAMIAELEKQIEDVREEYRGGSSVDLNSEDEADDHSDASEDEGKAQ</sequence>
<dbReference type="EMBL" id="DVOB01000089">
    <property type="protein sequence ID" value="HIU95882.1"/>
    <property type="molecule type" value="Genomic_DNA"/>
</dbReference>
<evidence type="ECO:0000256" key="1">
    <source>
        <dbReference type="SAM" id="MobiDB-lite"/>
    </source>
</evidence>
<dbReference type="AlphaFoldDB" id="A0A9D1N673"/>
<feature type="compositionally biased region" description="Basic and acidic residues" evidence="1">
    <location>
        <begin position="113"/>
        <end position="124"/>
    </location>
</feature>
<evidence type="ECO:0000313" key="2">
    <source>
        <dbReference type="EMBL" id="HIU95882.1"/>
    </source>
</evidence>
<gene>
    <name evidence="2" type="ORF">IAD25_04130</name>
</gene>
<feature type="region of interest" description="Disordered" evidence="1">
    <location>
        <begin position="94"/>
        <end position="124"/>
    </location>
</feature>
<reference evidence="2" key="1">
    <citation type="submission" date="2020-10" db="EMBL/GenBank/DDBJ databases">
        <authorList>
            <person name="Gilroy R."/>
        </authorList>
    </citation>
    <scope>NUCLEOTIDE SEQUENCE</scope>
    <source>
        <strain evidence="2">ChiSjej4B22-8349</strain>
    </source>
</reference>
<dbReference type="Proteomes" id="UP000824130">
    <property type="component" value="Unassembled WGS sequence"/>
</dbReference>
<evidence type="ECO:0000313" key="3">
    <source>
        <dbReference type="Proteomes" id="UP000824130"/>
    </source>
</evidence>
<comment type="caution">
    <text evidence="2">The sequence shown here is derived from an EMBL/GenBank/DDBJ whole genome shotgun (WGS) entry which is preliminary data.</text>
</comment>
<organism evidence="2 3">
    <name type="scientific">Candidatus Allocopromorpha excrementipullorum</name>
    <dbReference type="NCBI Taxonomy" id="2840743"/>
    <lineage>
        <taxon>Bacteria</taxon>
        <taxon>Bacillati</taxon>
        <taxon>Bacillota</taxon>
        <taxon>Clostridia</taxon>
        <taxon>Eubacteriales</taxon>
        <taxon>Eubacteriaceae</taxon>
        <taxon>Eubacteriaceae incertae sedis</taxon>
        <taxon>Candidatus Allocopromorpha</taxon>
    </lineage>
</organism>
<name>A0A9D1N673_9FIRM</name>
<proteinExistence type="predicted"/>
<reference evidence="2" key="2">
    <citation type="journal article" date="2021" name="PeerJ">
        <title>Extensive microbial diversity within the chicken gut microbiome revealed by metagenomics and culture.</title>
        <authorList>
            <person name="Gilroy R."/>
            <person name="Ravi A."/>
            <person name="Getino M."/>
            <person name="Pursley I."/>
            <person name="Horton D.L."/>
            <person name="Alikhan N.F."/>
            <person name="Baker D."/>
            <person name="Gharbi K."/>
            <person name="Hall N."/>
            <person name="Watson M."/>
            <person name="Adriaenssens E.M."/>
            <person name="Foster-Nyarko E."/>
            <person name="Jarju S."/>
            <person name="Secka A."/>
            <person name="Antonio M."/>
            <person name="Oren A."/>
            <person name="Chaudhuri R.R."/>
            <person name="La Ragione R."/>
            <person name="Hildebrand F."/>
            <person name="Pallen M.J."/>
        </authorList>
    </citation>
    <scope>NUCLEOTIDE SEQUENCE</scope>
    <source>
        <strain evidence="2">ChiSjej4B22-8349</strain>
    </source>
</reference>
<accession>A0A9D1N673</accession>